<dbReference type="OrthoDB" id="4775237at2"/>
<dbReference type="Pfam" id="PF02720">
    <property type="entry name" value="DUF222"/>
    <property type="match status" value="1"/>
</dbReference>
<dbReference type="AlphaFoldDB" id="I4BJ58"/>
<keyword evidence="4" id="KW-1185">Reference proteome</keyword>
<dbReference type="InterPro" id="IPR003615">
    <property type="entry name" value="HNH_nuc"/>
</dbReference>
<reference evidence="3 4" key="1">
    <citation type="submission" date="2012-06" db="EMBL/GenBank/DDBJ databases">
        <title>Complete sequence of chromosome of Mycobacterium chubuense NBB4.</title>
        <authorList>
            <consortium name="US DOE Joint Genome Institute"/>
            <person name="Lucas S."/>
            <person name="Han J."/>
            <person name="Lapidus A."/>
            <person name="Cheng J.-F."/>
            <person name="Goodwin L."/>
            <person name="Pitluck S."/>
            <person name="Peters L."/>
            <person name="Mikhailova N."/>
            <person name="Teshima H."/>
            <person name="Detter J.C."/>
            <person name="Han C."/>
            <person name="Tapia R."/>
            <person name="Land M."/>
            <person name="Hauser L."/>
            <person name="Kyrpides N."/>
            <person name="Ivanova N."/>
            <person name="Pagani I."/>
            <person name="Mattes T."/>
            <person name="Holmes A."/>
            <person name="Rutledge P."/>
            <person name="Paulsen I."/>
            <person name="Coleman N."/>
            <person name="Woyke T."/>
        </authorList>
    </citation>
    <scope>NUCLEOTIDE SEQUENCE [LARGE SCALE GENOMIC DNA]</scope>
    <source>
        <strain evidence="3 4">NBB4</strain>
    </source>
</reference>
<dbReference type="CDD" id="cd00085">
    <property type="entry name" value="HNHc"/>
    <property type="match status" value="1"/>
</dbReference>
<dbReference type="EMBL" id="CP003053">
    <property type="protein sequence ID" value="AFM17315.1"/>
    <property type="molecule type" value="Genomic_DNA"/>
</dbReference>
<evidence type="ECO:0000259" key="2">
    <source>
        <dbReference type="Pfam" id="PF02720"/>
    </source>
</evidence>
<feature type="region of interest" description="Disordered" evidence="1">
    <location>
        <begin position="415"/>
        <end position="447"/>
    </location>
</feature>
<evidence type="ECO:0000313" key="4">
    <source>
        <dbReference type="Proteomes" id="UP000006057"/>
    </source>
</evidence>
<evidence type="ECO:0000256" key="1">
    <source>
        <dbReference type="SAM" id="MobiDB-lite"/>
    </source>
</evidence>
<dbReference type="PATRIC" id="fig|710421.3.peg.2539"/>
<proteinExistence type="predicted"/>
<gene>
    <name evidence="3" type="ordered locus">Mycch_2542</name>
</gene>
<name>I4BJ58_MYCCN</name>
<organism evidence="3 4">
    <name type="scientific">Mycolicibacterium chubuense (strain NBB4)</name>
    <name type="common">Mycobacterium chubuense</name>
    <dbReference type="NCBI Taxonomy" id="710421"/>
    <lineage>
        <taxon>Bacteria</taxon>
        <taxon>Bacillati</taxon>
        <taxon>Actinomycetota</taxon>
        <taxon>Actinomycetes</taxon>
        <taxon>Mycobacteriales</taxon>
        <taxon>Mycobacteriaceae</taxon>
        <taxon>Mycolicibacterium</taxon>
    </lineage>
</organism>
<sequence length="474" mass="52177">MFDNAEPAQLIDTMSDAARAESSAIARRLEAVAALYHQRREYYTEAQYWRTDVYTAVAAEVSAAQNISRSRAESQVRMAVSLHERLPKVAAVFAKGDIDFRMVQMIIARTDNVEEAVIGDLDGALASRVSKWMRLSKPKLRDRIDLFVAEHDPAGVRVPPIARDNRYFDVAPHVPGMAFAGGVLDALDAAAFDQRLDALAATVCANDPRSHSQRRADACGALGRQEGSLACRCGSSECPAAAVRESAAQVLIHVLAERATVEGTSDRPGYLSGFGVLPAESVRGAAKTAKLKPVKLPGAEPEPNYRPSAALKDFLRWRDLTCRFPGCDDPVETCDLDHTTPWPFGVTHASGLKHYCRTHHLVKTFFTGTTGWTDAQRPDGTIVLTAPTGHVYTTEAHGGALFPALAVPTAAVQTKQPPEGATDRLAMMPRRKRTRDEDRRDRIDRERRQRVEINAEVERQRQAWLTATYEPPPF</sequence>
<dbReference type="STRING" id="710421.Mycch_2542"/>
<dbReference type="Proteomes" id="UP000006057">
    <property type="component" value="Chromosome"/>
</dbReference>
<dbReference type="RefSeq" id="WP_014815795.1">
    <property type="nucleotide sequence ID" value="NC_018027.1"/>
</dbReference>
<dbReference type="eggNOG" id="COG1403">
    <property type="taxonomic scope" value="Bacteria"/>
</dbReference>
<dbReference type="KEGG" id="mcb:Mycch_2542"/>
<evidence type="ECO:0000313" key="3">
    <source>
        <dbReference type="EMBL" id="AFM17315.1"/>
    </source>
</evidence>
<dbReference type="HOGENOM" id="CLU_021786_3_2_11"/>
<dbReference type="InterPro" id="IPR003870">
    <property type="entry name" value="DUF222"/>
</dbReference>
<feature type="domain" description="DUF222" evidence="2">
    <location>
        <begin position="17"/>
        <end position="319"/>
    </location>
</feature>
<feature type="compositionally biased region" description="Basic and acidic residues" evidence="1">
    <location>
        <begin position="434"/>
        <end position="447"/>
    </location>
</feature>
<accession>I4BJ58</accession>
<protein>
    <recommendedName>
        <fullName evidence="2">DUF222 domain-containing protein</fullName>
    </recommendedName>
</protein>